<dbReference type="VEuPathDB" id="FungiDB:C5L36_0D03780"/>
<sequence>MSNFIFQDIHKERELLIFHSSQLVFKNALVPYRHCLAEPTPSEKLQQDTLFQIVDVRDTSVSVLSLIEDLTVIVNANESFQDHSKFATKAPRVPRVAVTEVDVNETEDDSLMNDDSAVSSNHIYRLTLQDCFGNTCYAYENEPLGFLRGERSKGIFRVQLGSKLFVRKNARVSFNALHLKNEDVKFLNGFIKELNYKLYERKLKELKEEINYEG</sequence>
<dbReference type="InterPro" id="IPR042470">
    <property type="entry name" value="RMI1_N_C_sf"/>
</dbReference>
<dbReference type="eggNOG" id="ENOG502SXZQ">
    <property type="taxonomic scope" value="Eukaryota"/>
</dbReference>
<feature type="domain" description="RecQ mediated genome instability protein 1 OB-fold" evidence="1">
    <location>
        <begin position="43"/>
        <end position="195"/>
    </location>
</feature>
<dbReference type="HOGENOM" id="CLU_1289077_0_0_1"/>
<evidence type="ECO:0000313" key="4">
    <source>
        <dbReference type="EMBL" id="OUT22612.1"/>
    </source>
</evidence>
<reference evidence="3" key="2">
    <citation type="submission" date="2014-08" db="EMBL/GenBank/DDBJ databases">
        <title>Exploiting Issatchenkia orientalis SD108 for Succinic Acid Production.</title>
        <authorList>
            <person name="Xiao H."/>
            <person name="Shao Z."/>
            <person name="Jiang Y."/>
            <person name="Dole S."/>
            <person name="Zhao H."/>
        </authorList>
    </citation>
    <scope>NUCLEOTIDE SEQUENCE [LARGE SCALE GENOMIC DNA]</scope>
    <source>
        <strain evidence="3">SD108</strain>
    </source>
</reference>
<dbReference type="InterPro" id="IPR013894">
    <property type="entry name" value="RMI1_OB"/>
</dbReference>
<proteinExistence type="predicted"/>
<organism evidence="3 5">
    <name type="scientific">Pichia kudriavzevii</name>
    <name type="common">Yeast</name>
    <name type="synonym">Issatchenkia orientalis</name>
    <dbReference type="NCBI Taxonomy" id="4909"/>
    <lineage>
        <taxon>Eukaryota</taxon>
        <taxon>Fungi</taxon>
        <taxon>Dikarya</taxon>
        <taxon>Ascomycota</taxon>
        <taxon>Saccharomycotina</taxon>
        <taxon>Pichiomycetes</taxon>
        <taxon>Pichiales</taxon>
        <taxon>Pichiaceae</taxon>
        <taxon>Pichia</taxon>
    </lineage>
</organism>
<dbReference type="RefSeq" id="XP_029323123.1">
    <property type="nucleotide sequence ID" value="XM_029467263.1"/>
</dbReference>
<protein>
    <recommendedName>
        <fullName evidence="1">RecQ mediated genome instability protein 1 OB-fold domain-containing protein</fullName>
    </recommendedName>
</protein>
<dbReference type="EMBL" id="CP028776">
    <property type="protein sequence ID" value="AWU77646.1"/>
    <property type="molecule type" value="Genomic_DNA"/>
</dbReference>
<dbReference type="EMBL" id="JQFK01000052">
    <property type="protein sequence ID" value="KGK36842.1"/>
    <property type="molecule type" value="Genomic_DNA"/>
</dbReference>
<dbReference type="Pfam" id="PF08585">
    <property type="entry name" value="RMI1_N_C"/>
    <property type="match status" value="1"/>
</dbReference>
<dbReference type="Proteomes" id="UP000029867">
    <property type="component" value="Unassembled WGS sequence"/>
</dbReference>
<evidence type="ECO:0000313" key="3">
    <source>
        <dbReference type="EMBL" id="KGK36842.1"/>
    </source>
</evidence>
<dbReference type="EMBL" id="NHMM01000003">
    <property type="protein sequence ID" value="OUT22612.1"/>
    <property type="molecule type" value="Genomic_DNA"/>
</dbReference>
<dbReference type="STRING" id="4909.A0A099NY45"/>
<reference evidence="2 7" key="4">
    <citation type="submission" date="2018-06" db="EMBL/GenBank/DDBJ databases">
        <title>Population genomics shows no distinction between pathogenic Candida krusei and environmental Pichia kudriavzevii: One species, four names.</title>
        <authorList>
            <person name="Douglass A.P."/>
            <person name="Offei B."/>
            <person name="Braun-Galleani S."/>
            <person name="Coughlan A.Y."/>
            <person name="Martos A."/>
            <person name="Ortiz-Merino R.A."/>
            <person name="Byrne K.P."/>
            <person name="Wolfe K.H."/>
        </authorList>
    </citation>
    <scope>NUCLEOTIDE SEQUENCE [LARGE SCALE GENOMIC DNA]</scope>
    <source>
        <strain evidence="2 7">CBS573</strain>
    </source>
</reference>
<accession>A0A099NY45</accession>
<dbReference type="KEGG" id="pkz:C5L36_0D03780"/>
<dbReference type="Gene3D" id="2.40.50.770">
    <property type="entry name" value="RecQ-mediated genome instability protein Rmi1, C-terminal domain"/>
    <property type="match status" value="1"/>
</dbReference>
<name>A0A099NY45_PICKU</name>
<evidence type="ECO:0000313" key="5">
    <source>
        <dbReference type="Proteomes" id="UP000029867"/>
    </source>
</evidence>
<reference evidence="4 6" key="3">
    <citation type="submission" date="2017-05" db="EMBL/GenBank/DDBJ databases">
        <title>The Genome Sequence of Candida krusei Ckrusei653.</title>
        <authorList>
            <person name="Cuomo C."/>
            <person name="Forche A."/>
            <person name="Young S."/>
            <person name="Abouelleil A."/>
            <person name="Cao P."/>
            <person name="Chapman S."/>
            <person name="Cusick C."/>
            <person name="Shea T."/>
            <person name="Nusbaum C."/>
            <person name="Birren B."/>
        </authorList>
    </citation>
    <scope>NUCLEOTIDE SEQUENCE [LARGE SCALE GENOMIC DNA]</scope>
    <source>
        <strain evidence="4 6">Ckrusei653</strain>
    </source>
</reference>
<keyword evidence="7" id="KW-1185">Reference proteome</keyword>
<reference evidence="5" key="1">
    <citation type="journal article" date="2014" name="Microb. Cell Fact.">
        <title>Exploiting Issatchenkia orientalis SD108 for succinic acid production.</title>
        <authorList>
            <person name="Xiao H."/>
            <person name="Shao Z."/>
            <person name="Jiang Y."/>
            <person name="Dole S."/>
            <person name="Zhao H."/>
        </authorList>
    </citation>
    <scope>NUCLEOTIDE SEQUENCE [LARGE SCALE GENOMIC DNA]</scope>
    <source>
        <strain evidence="5">SD108</strain>
    </source>
</reference>
<evidence type="ECO:0000313" key="7">
    <source>
        <dbReference type="Proteomes" id="UP000249293"/>
    </source>
</evidence>
<evidence type="ECO:0000313" key="6">
    <source>
        <dbReference type="Proteomes" id="UP000195871"/>
    </source>
</evidence>
<dbReference type="Proteomes" id="UP000195871">
    <property type="component" value="Unassembled WGS sequence"/>
</dbReference>
<dbReference type="GeneID" id="40385475"/>
<evidence type="ECO:0000259" key="1">
    <source>
        <dbReference type="Pfam" id="PF08585"/>
    </source>
</evidence>
<dbReference type="Proteomes" id="UP000249293">
    <property type="component" value="Chromosome 4"/>
</dbReference>
<dbReference type="AlphaFoldDB" id="A0A099NY45"/>
<evidence type="ECO:0000313" key="2">
    <source>
        <dbReference type="EMBL" id="AWU77646.1"/>
    </source>
</evidence>
<dbReference type="OrthoDB" id="341511at2759"/>
<gene>
    <name evidence="2" type="ORF">C5L36_0D03780</name>
    <name evidence="4" type="ORF">CAS74_002354</name>
    <name evidence="3" type="ORF">JL09_g4020</name>
</gene>